<dbReference type="InterPro" id="IPR002514">
    <property type="entry name" value="Transposase_8"/>
</dbReference>
<protein>
    <submittedName>
        <fullName evidence="2">Transposase</fullName>
    </submittedName>
</protein>
<gene>
    <name evidence="2" type="ORF">RM479_01095</name>
</gene>
<reference evidence="3" key="1">
    <citation type="submission" date="2023-07" db="EMBL/GenBank/DDBJ databases">
        <title>30 novel species of actinomycetes from the DSMZ collection.</title>
        <authorList>
            <person name="Nouioui I."/>
        </authorList>
    </citation>
    <scope>NUCLEOTIDE SEQUENCE [LARGE SCALE GENOMIC DNA]</scope>
    <source>
        <strain evidence="3">DSM 44743</strain>
    </source>
</reference>
<keyword evidence="3" id="KW-1185">Reference proteome</keyword>
<proteinExistence type="predicted"/>
<feature type="compositionally biased region" description="Low complexity" evidence="1">
    <location>
        <begin position="51"/>
        <end position="64"/>
    </location>
</feature>
<dbReference type="Gene3D" id="1.10.10.60">
    <property type="entry name" value="Homeodomain-like"/>
    <property type="match status" value="1"/>
</dbReference>
<feature type="compositionally biased region" description="Polar residues" evidence="1">
    <location>
        <begin position="78"/>
        <end position="89"/>
    </location>
</feature>
<dbReference type="Proteomes" id="UP001183390">
    <property type="component" value="Unassembled WGS sequence"/>
</dbReference>
<dbReference type="EMBL" id="JAVREP010000001">
    <property type="protein sequence ID" value="MDT0327000.1"/>
    <property type="molecule type" value="Genomic_DNA"/>
</dbReference>
<dbReference type="InterPro" id="IPR009057">
    <property type="entry name" value="Homeodomain-like_sf"/>
</dbReference>
<feature type="region of interest" description="Disordered" evidence="1">
    <location>
        <begin position="45"/>
        <end position="89"/>
    </location>
</feature>
<evidence type="ECO:0000313" key="2">
    <source>
        <dbReference type="EMBL" id="MDT0327000.1"/>
    </source>
</evidence>
<dbReference type="SUPFAM" id="SSF46689">
    <property type="entry name" value="Homeodomain-like"/>
    <property type="match status" value="1"/>
</dbReference>
<organism evidence="2 3">
    <name type="scientific">Nocardiopsis lambiniae</name>
    <dbReference type="NCBI Taxonomy" id="3075539"/>
    <lineage>
        <taxon>Bacteria</taxon>
        <taxon>Bacillati</taxon>
        <taxon>Actinomycetota</taxon>
        <taxon>Actinomycetes</taxon>
        <taxon>Streptosporangiales</taxon>
        <taxon>Nocardiopsidaceae</taxon>
        <taxon>Nocardiopsis</taxon>
    </lineage>
</organism>
<dbReference type="RefSeq" id="WP_311509791.1">
    <property type="nucleotide sequence ID" value="NZ_JAVREP010000001.1"/>
</dbReference>
<sequence length="89" mass="9744">MAMKHYPAEFKADPVALYRPRPGATIAQIAAELGLNREPLRNWIRRDDQARPATATAPARGRTPGIPPRVGSPRSRPCGSTSGTRSRRL</sequence>
<name>A0ABU2M2X4_9ACTN</name>
<dbReference type="Pfam" id="PF01527">
    <property type="entry name" value="HTH_Tnp_1"/>
    <property type="match status" value="1"/>
</dbReference>
<evidence type="ECO:0000256" key="1">
    <source>
        <dbReference type="SAM" id="MobiDB-lite"/>
    </source>
</evidence>
<accession>A0ABU2M2X4</accession>
<evidence type="ECO:0000313" key="3">
    <source>
        <dbReference type="Proteomes" id="UP001183390"/>
    </source>
</evidence>
<comment type="caution">
    <text evidence="2">The sequence shown here is derived from an EMBL/GenBank/DDBJ whole genome shotgun (WGS) entry which is preliminary data.</text>
</comment>